<dbReference type="Gene3D" id="1.25.40.10">
    <property type="entry name" value="Tetratricopeptide repeat domain"/>
    <property type="match status" value="2"/>
</dbReference>
<organism evidence="3 4">
    <name type="scientific">Bradymonas sediminis</name>
    <dbReference type="NCBI Taxonomy" id="1548548"/>
    <lineage>
        <taxon>Bacteria</taxon>
        <taxon>Deltaproteobacteria</taxon>
        <taxon>Bradymonadales</taxon>
        <taxon>Bradymonadaceae</taxon>
        <taxon>Bradymonas</taxon>
    </lineage>
</organism>
<keyword evidence="1" id="KW-0677">Repeat</keyword>
<gene>
    <name evidence="3" type="ORF">DN745_17125</name>
</gene>
<evidence type="ECO:0000256" key="2">
    <source>
        <dbReference type="ARBA" id="ARBA00022803"/>
    </source>
</evidence>
<dbReference type="AlphaFoldDB" id="A0A2Z4FQN2"/>
<keyword evidence="4" id="KW-1185">Reference proteome</keyword>
<dbReference type="PROSITE" id="PS50005">
    <property type="entry name" value="TPR"/>
    <property type="match status" value="1"/>
</dbReference>
<proteinExistence type="predicted"/>
<name>A0A2Z4FQN2_9DELT</name>
<dbReference type="KEGG" id="bsed:DN745_17125"/>
<dbReference type="SMART" id="SM00028">
    <property type="entry name" value="TPR"/>
    <property type="match status" value="3"/>
</dbReference>
<protein>
    <submittedName>
        <fullName evidence="3">Uncharacterized protein</fullName>
    </submittedName>
</protein>
<dbReference type="OrthoDB" id="5486787at2"/>
<dbReference type="EMBL" id="CP030032">
    <property type="protein sequence ID" value="AWV90954.1"/>
    <property type="molecule type" value="Genomic_DNA"/>
</dbReference>
<accession>A0A2Z4FQN2</accession>
<dbReference type="InterPro" id="IPR011990">
    <property type="entry name" value="TPR-like_helical_dom_sf"/>
</dbReference>
<dbReference type="InterPro" id="IPR051685">
    <property type="entry name" value="Ycf3/AcsC/BcsC/TPR_MFPF"/>
</dbReference>
<dbReference type="RefSeq" id="WP_111336764.1">
    <property type="nucleotide sequence ID" value="NZ_CP030032.1"/>
</dbReference>
<sequence length="433" mass="48864">MHWVRADYLKKLAGLGALLAVVLAGSACSTGKSATVLDGRQALAEELNLDPMLIRASADGEVSQMIDVKELFNLAYDAFSQRRYERAADHYGAVVKYFPESNYYLPALYNAGLSYEKLDRWDAAADSYRQILEGSPDAKDALDASFRLANAYDKSGRHTEVVDLMTEVLLGAEIAYFDRIEAYVRRGNALRELKQWTESEDDYRTVLQLNKSATPRDRLAAGSNLMVQTYFGLGRSFHAQVREIKLVLPPDRMGDDLSEKARLFTSAQANYIEALRHHHPQWSVGAGFMIGKLYEDFYTDIFNAEIPDTLSDEAVALYFEELRKQIRPLMERAIDVYERNLSLSKRMGKDAKSDEWVSQTEMKLNRLRNFLEDPITQRRAEILVAHGRKLRHPWDPSETAIDLVGVAIQEASTAVLKAPAAESDTPKKNIPKS</sequence>
<evidence type="ECO:0000256" key="1">
    <source>
        <dbReference type="ARBA" id="ARBA00022737"/>
    </source>
</evidence>
<dbReference type="SUPFAM" id="SSF48452">
    <property type="entry name" value="TPR-like"/>
    <property type="match status" value="1"/>
</dbReference>
<dbReference type="PANTHER" id="PTHR44943:SF8">
    <property type="entry name" value="TPR REPEAT-CONTAINING PROTEIN MJ0263"/>
    <property type="match status" value="1"/>
</dbReference>
<dbReference type="InterPro" id="IPR019734">
    <property type="entry name" value="TPR_rpt"/>
</dbReference>
<dbReference type="PANTHER" id="PTHR44943">
    <property type="entry name" value="CELLULOSE SYNTHASE OPERON PROTEIN C"/>
    <property type="match status" value="1"/>
</dbReference>
<reference evidence="3 4" key="1">
    <citation type="submission" date="2018-06" db="EMBL/GenBank/DDBJ databases">
        <title>Lujinxingia sediminis gen. nov. sp. nov., a new facultative anaerobic member of the class Deltaproteobacteria, and proposal of Lujinxingaceae fam. nov.</title>
        <authorList>
            <person name="Guo L.-Y."/>
            <person name="Li C.-M."/>
            <person name="Wang S."/>
            <person name="Du Z.-J."/>
        </authorList>
    </citation>
    <scope>NUCLEOTIDE SEQUENCE [LARGE SCALE GENOMIC DNA]</scope>
    <source>
        <strain evidence="3 4">FA350</strain>
    </source>
</reference>
<evidence type="ECO:0000313" key="4">
    <source>
        <dbReference type="Proteomes" id="UP000249799"/>
    </source>
</evidence>
<evidence type="ECO:0000313" key="3">
    <source>
        <dbReference type="EMBL" id="AWV90954.1"/>
    </source>
</evidence>
<keyword evidence="2" id="KW-0802">TPR repeat</keyword>
<dbReference type="Proteomes" id="UP000249799">
    <property type="component" value="Chromosome"/>
</dbReference>
<dbReference type="PROSITE" id="PS51257">
    <property type="entry name" value="PROKAR_LIPOPROTEIN"/>
    <property type="match status" value="1"/>
</dbReference>
<dbReference type="Pfam" id="PF13432">
    <property type="entry name" value="TPR_16"/>
    <property type="match status" value="1"/>
</dbReference>